<accession>A0A8B6H6Y2</accession>
<keyword evidence="1" id="KW-0812">Transmembrane</keyword>
<keyword evidence="1" id="KW-0472">Membrane</keyword>
<dbReference type="OrthoDB" id="6094004at2759"/>
<evidence type="ECO:0000256" key="1">
    <source>
        <dbReference type="SAM" id="Phobius"/>
    </source>
</evidence>
<keyword evidence="3" id="KW-1185">Reference proteome</keyword>
<feature type="transmembrane region" description="Helical" evidence="1">
    <location>
        <begin position="398"/>
        <end position="417"/>
    </location>
</feature>
<proteinExistence type="predicted"/>
<keyword evidence="1" id="KW-1133">Transmembrane helix</keyword>
<name>A0A8B6H6Y2_MYTGA</name>
<gene>
    <name evidence="2" type="ORF">MGAL_10B011711</name>
</gene>
<dbReference type="AlphaFoldDB" id="A0A8B6H6Y2"/>
<evidence type="ECO:0000313" key="2">
    <source>
        <dbReference type="EMBL" id="VDI74511.1"/>
    </source>
</evidence>
<organism evidence="2 3">
    <name type="scientific">Mytilus galloprovincialis</name>
    <name type="common">Mediterranean mussel</name>
    <dbReference type="NCBI Taxonomy" id="29158"/>
    <lineage>
        <taxon>Eukaryota</taxon>
        <taxon>Metazoa</taxon>
        <taxon>Spiralia</taxon>
        <taxon>Lophotrochozoa</taxon>
        <taxon>Mollusca</taxon>
        <taxon>Bivalvia</taxon>
        <taxon>Autobranchia</taxon>
        <taxon>Pteriomorphia</taxon>
        <taxon>Mytilida</taxon>
        <taxon>Mytiloidea</taxon>
        <taxon>Mytilidae</taxon>
        <taxon>Mytilinae</taxon>
        <taxon>Mytilus</taxon>
    </lineage>
</organism>
<protein>
    <submittedName>
        <fullName evidence="2">Uncharacterized protein</fullName>
    </submittedName>
</protein>
<dbReference type="EMBL" id="UYJE01009571">
    <property type="protein sequence ID" value="VDI74511.1"/>
    <property type="molecule type" value="Genomic_DNA"/>
</dbReference>
<sequence length="1017" mass="117293">MFQVIFFKTTDSNRTNQLLLKCFLSWLLQLQWKQDVEEAIKIINQAIDVDNKCEYAYEVLGTLEVQRSIISPWSISAFASLPDIEHQADNTSDDKKWQDFSDRYGLDVVSIFKNSVEQLLTAPLLVGIALYPLPYTQNQTFSPALKISFRIPFIGSFNSPETKAVLLKFGSPVFQDPKYNRFTDHAYSFQKKGEDSIDNDGMIYRLFDFSSYTPNLLDYQHHVVKTYPCLYGLDDCSYKKKIYSITLTSIAMNTSTYQEHFKCGPSNCSMTSLTYTVSVVPVRYNVWNTIPSKRFNPDFEYWNATIATTLFPSANDIYVVFEHRETCLTYFVRYTGGDYQETGSRQHTFKSLPPGQYWIEVKCCRVDNLCSVYKTFHEIIIAESKEIITPRYEHLTNILLAVGFCISTVLVIALVFLKRRRKKELTEATIVTERQSYISEEYMNQLLEGKINKSTKLVTIVSNTDQASSMVANQLDLSLTRFGLETLLFHYESYLQTEVLDYFIEAMRNTSHLLLLFPHEDLIQETDYDQTFVKIINASAKLNNLDTLKLYFTSQKYFTKENIYEAKTSAFLSTEFHELIKFLNVKPNLFKGNTLHKIECDLNHVICEAEDRLKNPVSRRPSFVSSSSIVSIDSNCPFHGKFSFIDNSVKNNEEYSHINSPLLDGGYHAIGKGQIKNQKPSECIGNQKEPCMLNNSMHRVSYMTERLHLSDQWSGLLQNEADTNEQHIHKTLQKNSDSQMVELKKTKRCHIDAKKIIRIIANDDQISITLANKIIETLILFGEDISILKNKRSKKKIHDEIKDATHVIILLPVENTCFKFRHNLDSVKSTISFSLDVLKQRNTLVVNFPYTKDVNCVTWKCLKKFEGKICLMKDFYEFMQFLNVTCDSINKWEIIKLNLSNAVAESETLLRSGRIENVHIRESCSDISIDSMCPIHGEKQQLNTFPIFSNLCDPCETPEQFINDPLLKINFGSAIILNQPCESEENGSENMKVNERIEEIHLQHQNINDPLLYFNFG</sequence>
<dbReference type="Proteomes" id="UP000596742">
    <property type="component" value="Unassembled WGS sequence"/>
</dbReference>
<reference evidence="2" key="1">
    <citation type="submission" date="2018-11" db="EMBL/GenBank/DDBJ databases">
        <authorList>
            <person name="Alioto T."/>
            <person name="Alioto T."/>
        </authorList>
    </citation>
    <scope>NUCLEOTIDE SEQUENCE</scope>
</reference>
<comment type="caution">
    <text evidence="2">The sequence shown here is derived from an EMBL/GenBank/DDBJ whole genome shotgun (WGS) entry which is preliminary data.</text>
</comment>
<evidence type="ECO:0000313" key="3">
    <source>
        <dbReference type="Proteomes" id="UP000596742"/>
    </source>
</evidence>